<keyword evidence="3" id="KW-0547">Nucleotide-binding</keyword>
<dbReference type="SMART" id="SM00382">
    <property type="entry name" value="AAA"/>
    <property type="match status" value="1"/>
</dbReference>
<keyword evidence="2 7" id="KW-0812">Transmembrane</keyword>
<sequence>MKELSLLSYALIRERKDIAIAIVVGFVAGAGGVSLFAGSSYLIAQTVFVPPLYTLIVLISVVKLLGLLRAFGRYAERLYSHRATFSILSRLRSSFFAKLVPLVPGKLGAMRSGDLLARIVGDIETLQHFFLRVAYPPLVLSMVFLSTVLFASFFSLWVACVLVIGLLTSAFVIPALVLLGQRRLRSRVRMQRASLATEVTEALYGYRDLKVYGLMGKREQRLQQAAAELTDGQQAAARHLLRGQSLHGLVTMLAAWCVLATGAVLVTDGSLAAVFLAMLVMATLTLFEEAAALATLPLYKQDSEHAAGRLAETFGEAEAAPSPTFEALPVQHAVAVEFRGISFRYAEQWRPALRDITLRIAAGSKTAIVGPSGAGKTTLFELILKLHTPSEGEVRLNGIPTAQLDETSIWRSAHVMLQNSHFFRGTIRDNLLLDEERRNDEELLGILHDMQLPNRSLEDPVYERGENLSAGEKQRLALARMLAKNGRFWLLDEPTASLDAVTEQRIFRNLFSRAANDTLILICHRLSGLEAMDQIVVIDQGRVVESGSFPQLMENKGYFYEMKLIEQQVIGDNG</sequence>
<evidence type="ECO:0000256" key="1">
    <source>
        <dbReference type="ARBA" id="ARBA00004651"/>
    </source>
</evidence>
<comment type="subcellular location">
    <subcellularLocation>
        <location evidence="1">Cell membrane</location>
        <topology evidence="1">Multi-pass membrane protein</topology>
    </subcellularLocation>
</comment>
<dbReference type="CDD" id="cd03228">
    <property type="entry name" value="ABCC_MRP_Like"/>
    <property type="match status" value="1"/>
</dbReference>
<dbReference type="PROSITE" id="PS50929">
    <property type="entry name" value="ABC_TM1F"/>
    <property type="match status" value="1"/>
</dbReference>
<dbReference type="SUPFAM" id="SSF90123">
    <property type="entry name" value="ABC transporter transmembrane region"/>
    <property type="match status" value="1"/>
</dbReference>
<evidence type="ECO:0000256" key="3">
    <source>
        <dbReference type="ARBA" id="ARBA00022741"/>
    </source>
</evidence>
<feature type="transmembrane region" description="Helical" evidence="7">
    <location>
        <begin position="246"/>
        <end position="266"/>
    </location>
</feature>
<dbReference type="PANTHER" id="PTHR24221:SF653">
    <property type="entry name" value="TRANSPORT ATP-BINDING PROTEIN CYDC"/>
    <property type="match status" value="1"/>
</dbReference>
<dbReference type="Gene3D" id="3.40.50.300">
    <property type="entry name" value="P-loop containing nucleotide triphosphate hydrolases"/>
    <property type="match status" value="1"/>
</dbReference>
<organism evidence="10 11">
    <name type="scientific">Paenibacillus thalictri</name>
    <dbReference type="NCBI Taxonomy" id="2527873"/>
    <lineage>
        <taxon>Bacteria</taxon>
        <taxon>Bacillati</taxon>
        <taxon>Bacillota</taxon>
        <taxon>Bacilli</taxon>
        <taxon>Bacillales</taxon>
        <taxon>Paenibacillaceae</taxon>
        <taxon>Paenibacillus</taxon>
    </lineage>
</organism>
<evidence type="ECO:0000256" key="7">
    <source>
        <dbReference type="SAM" id="Phobius"/>
    </source>
</evidence>
<dbReference type="GO" id="GO:0005886">
    <property type="term" value="C:plasma membrane"/>
    <property type="evidence" value="ECO:0007669"/>
    <property type="project" value="UniProtKB-SubCell"/>
</dbReference>
<feature type="transmembrane region" description="Helical" evidence="7">
    <location>
        <begin position="272"/>
        <end position="299"/>
    </location>
</feature>
<dbReference type="InterPro" id="IPR017871">
    <property type="entry name" value="ABC_transporter-like_CS"/>
</dbReference>
<feature type="transmembrane region" description="Helical" evidence="7">
    <location>
        <begin position="50"/>
        <end position="72"/>
    </location>
</feature>
<dbReference type="InterPro" id="IPR003593">
    <property type="entry name" value="AAA+_ATPase"/>
</dbReference>
<protein>
    <submittedName>
        <fullName evidence="10">Thiol reductant ABC exporter subunit CydC</fullName>
    </submittedName>
</protein>
<dbReference type="InterPro" id="IPR039421">
    <property type="entry name" value="Type_1_exporter"/>
</dbReference>
<feature type="domain" description="ABC transmembrane type-1" evidence="9">
    <location>
        <begin position="19"/>
        <end position="296"/>
    </location>
</feature>
<dbReference type="Pfam" id="PF00005">
    <property type="entry name" value="ABC_tran"/>
    <property type="match status" value="1"/>
</dbReference>
<dbReference type="Gene3D" id="1.20.1560.10">
    <property type="entry name" value="ABC transporter type 1, transmembrane domain"/>
    <property type="match status" value="1"/>
</dbReference>
<evidence type="ECO:0000256" key="6">
    <source>
        <dbReference type="ARBA" id="ARBA00023136"/>
    </source>
</evidence>
<comment type="caution">
    <text evidence="10">The sequence shown here is derived from an EMBL/GenBank/DDBJ whole genome shotgun (WGS) entry which is preliminary data.</text>
</comment>
<dbReference type="SUPFAM" id="SSF52540">
    <property type="entry name" value="P-loop containing nucleoside triphosphate hydrolases"/>
    <property type="match status" value="1"/>
</dbReference>
<evidence type="ECO:0000313" key="10">
    <source>
        <dbReference type="EMBL" id="TBL69911.1"/>
    </source>
</evidence>
<dbReference type="GO" id="GO:0140359">
    <property type="term" value="F:ABC-type transporter activity"/>
    <property type="evidence" value="ECO:0007669"/>
    <property type="project" value="InterPro"/>
</dbReference>
<evidence type="ECO:0000256" key="5">
    <source>
        <dbReference type="ARBA" id="ARBA00022989"/>
    </source>
</evidence>
<keyword evidence="4" id="KW-0067">ATP-binding</keyword>
<keyword evidence="5 7" id="KW-1133">Transmembrane helix</keyword>
<dbReference type="InterPro" id="IPR011527">
    <property type="entry name" value="ABC1_TM_dom"/>
</dbReference>
<dbReference type="GO" id="GO:0045454">
    <property type="term" value="P:cell redox homeostasis"/>
    <property type="evidence" value="ECO:0007669"/>
    <property type="project" value="InterPro"/>
</dbReference>
<dbReference type="InterPro" id="IPR014223">
    <property type="entry name" value="ABC_CydC/D"/>
</dbReference>
<dbReference type="GO" id="GO:0034775">
    <property type="term" value="P:glutathione transmembrane transport"/>
    <property type="evidence" value="ECO:0007669"/>
    <property type="project" value="InterPro"/>
</dbReference>
<feature type="transmembrane region" description="Helical" evidence="7">
    <location>
        <begin position="156"/>
        <end position="180"/>
    </location>
</feature>
<dbReference type="GO" id="GO:0034040">
    <property type="term" value="F:ATPase-coupled lipid transmembrane transporter activity"/>
    <property type="evidence" value="ECO:0007669"/>
    <property type="project" value="TreeGrafter"/>
</dbReference>
<reference evidence="10 11" key="1">
    <citation type="submission" date="2019-02" db="EMBL/GenBank/DDBJ databases">
        <title>Paenibacillus sp. nov., isolated from surface-sterilized tissue of Thalictrum simplex L.</title>
        <authorList>
            <person name="Tuo L."/>
        </authorList>
    </citation>
    <scope>NUCLEOTIDE SEQUENCE [LARGE SCALE GENOMIC DNA]</scope>
    <source>
        <strain evidence="10 11">N2SHLJ1</strain>
    </source>
</reference>
<dbReference type="RefSeq" id="WP_131018175.1">
    <property type="nucleotide sequence ID" value="NZ_SIRE01000035.1"/>
</dbReference>
<dbReference type="GO" id="GO:0005524">
    <property type="term" value="F:ATP binding"/>
    <property type="evidence" value="ECO:0007669"/>
    <property type="project" value="UniProtKB-KW"/>
</dbReference>
<dbReference type="GO" id="GO:0016887">
    <property type="term" value="F:ATP hydrolysis activity"/>
    <property type="evidence" value="ECO:0007669"/>
    <property type="project" value="InterPro"/>
</dbReference>
<name>A0A4V2J362_9BACL</name>
<dbReference type="InterPro" id="IPR036640">
    <property type="entry name" value="ABC1_TM_sf"/>
</dbReference>
<dbReference type="Proteomes" id="UP000293142">
    <property type="component" value="Unassembled WGS sequence"/>
</dbReference>
<dbReference type="PANTHER" id="PTHR24221">
    <property type="entry name" value="ATP-BINDING CASSETTE SUB-FAMILY B"/>
    <property type="match status" value="1"/>
</dbReference>
<dbReference type="CDD" id="cd18585">
    <property type="entry name" value="ABC_6TM_CydC"/>
    <property type="match status" value="1"/>
</dbReference>
<feature type="transmembrane region" description="Helical" evidence="7">
    <location>
        <begin position="129"/>
        <end position="150"/>
    </location>
</feature>
<evidence type="ECO:0000256" key="2">
    <source>
        <dbReference type="ARBA" id="ARBA00022692"/>
    </source>
</evidence>
<dbReference type="PROSITE" id="PS00211">
    <property type="entry name" value="ABC_TRANSPORTER_1"/>
    <property type="match status" value="1"/>
</dbReference>
<keyword evidence="11" id="KW-1185">Reference proteome</keyword>
<dbReference type="AlphaFoldDB" id="A0A4V2J362"/>
<evidence type="ECO:0000259" key="9">
    <source>
        <dbReference type="PROSITE" id="PS50929"/>
    </source>
</evidence>
<dbReference type="NCBIfam" id="TIGR02868">
    <property type="entry name" value="CydC"/>
    <property type="match status" value="1"/>
</dbReference>
<accession>A0A4V2J362</accession>
<feature type="domain" description="ABC transporter" evidence="8">
    <location>
        <begin position="336"/>
        <end position="565"/>
    </location>
</feature>
<dbReference type="OrthoDB" id="9802264at2"/>
<feature type="transmembrane region" description="Helical" evidence="7">
    <location>
        <begin position="20"/>
        <end position="44"/>
    </location>
</feature>
<evidence type="ECO:0000313" key="11">
    <source>
        <dbReference type="Proteomes" id="UP000293142"/>
    </source>
</evidence>
<evidence type="ECO:0000256" key="4">
    <source>
        <dbReference type="ARBA" id="ARBA00022840"/>
    </source>
</evidence>
<proteinExistence type="predicted"/>
<gene>
    <name evidence="10" type="primary">cydC</name>
    <name evidence="10" type="ORF">EYB31_34630</name>
</gene>
<dbReference type="InterPro" id="IPR003439">
    <property type="entry name" value="ABC_transporter-like_ATP-bd"/>
</dbReference>
<dbReference type="PROSITE" id="PS50893">
    <property type="entry name" value="ABC_TRANSPORTER_2"/>
    <property type="match status" value="1"/>
</dbReference>
<dbReference type="Pfam" id="PF00664">
    <property type="entry name" value="ABC_membrane"/>
    <property type="match status" value="1"/>
</dbReference>
<dbReference type="EMBL" id="SIRE01000035">
    <property type="protein sequence ID" value="TBL69911.1"/>
    <property type="molecule type" value="Genomic_DNA"/>
</dbReference>
<keyword evidence="6 7" id="KW-0472">Membrane</keyword>
<evidence type="ECO:0000259" key="8">
    <source>
        <dbReference type="PROSITE" id="PS50893"/>
    </source>
</evidence>
<dbReference type="InterPro" id="IPR027417">
    <property type="entry name" value="P-loop_NTPase"/>
</dbReference>